<feature type="compositionally biased region" description="Basic and acidic residues" evidence="1">
    <location>
        <begin position="47"/>
        <end position="56"/>
    </location>
</feature>
<comment type="caution">
    <text evidence="3">The sequence shown here is derived from an EMBL/GenBank/DDBJ whole genome shotgun (WGS) entry which is preliminary data.</text>
</comment>
<evidence type="ECO:0000313" key="4">
    <source>
        <dbReference type="Proteomes" id="UP000053558"/>
    </source>
</evidence>
<dbReference type="GeneID" id="19210450"/>
<dbReference type="Proteomes" id="UP000053558">
    <property type="component" value="Unassembled WGS sequence"/>
</dbReference>
<reference evidence="4" key="1">
    <citation type="journal article" date="2012" name="Science">
        <title>The Paleozoic origin of enzymatic lignin decomposition reconstructed from 31 fungal genomes.</title>
        <authorList>
            <person name="Floudas D."/>
            <person name="Binder M."/>
            <person name="Riley R."/>
            <person name="Barry K."/>
            <person name="Blanchette R.A."/>
            <person name="Henrissat B."/>
            <person name="Martinez A.T."/>
            <person name="Otillar R."/>
            <person name="Spatafora J.W."/>
            <person name="Yadav J.S."/>
            <person name="Aerts A."/>
            <person name="Benoit I."/>
            <person name="Boyd A."/>
            <person name="Carlson A."/>
            <person name="Copeland A."/>
            <person name="Coutinho P.M."/>
            <person name="de Vries R.P."/>
            <person name="Ferreira P."/>
            <person name="Findley K."/>
            <person name="Foster B."/>
            <person name="Gaskell J."/>
            <person name="Glotzer D."/>
            <person name="Gorecki P."/>
            <person name="Heitman J."/>
            <person name="Hesse C."/>
            <person name="Hori C."/>
            <person name="Igarashi K."/>
            <person name="Jurgens J.A."/>
            <person name="Kallen N."/>
            <person name="Kersten P."/>
            <person name="Kohler A."/>
            <person name="Kuees U."/>
            <person name="Kumar T.K.A."/>
            <person name="Kuo A."/>
            <person name="LaButti K."/>
            <person name="Larrondo L.F."/>
            <person name="Lindquist E."/>
            <person name="Ling A."/>
            <person name="Lombard V."/>
            <person name="Lucas S."/>
            <person name="Lundell T."/>
            <person name="Martin R."/>
            <person name="McLaughlin D.J."/>
            <person name="Morgenstern I."/>
            <person name="Morin E."/>
            <person name="Murat C."/>
            <person name="Nagy L.G."/>
            <person name="Nolan M."/>
            <person name="Ohm R.A."/>
            <person name="Patyshakuliyeva A."/>
            <person name="Rokas A."/>
            <person name="Ruiz-Duenas F.J."/>
            <person name="Sabat G."/>
            <person name="Salamov A."/>
            <person name="Samejima M."/>
            <person name="Schmutz J."/>
            <person name="Slot J.C."/>
            <person name="St John F."/>
            <person name="Stenlid J."/>
            <person name="Sun H."/>
            <person name="Sun S."/>
            <person name="Syed K."/>
            <person name="Tsang A."/>
            <person name="Wiebenga A."/>
            <person name="Young D."/>
            <person name="Pisabarro A."/>
            <person name="Eastwood D.C."/>
            <person name="Martin F."/>
            <person name="Cullen D."/>
            <person name="Grigoriev I.V."/>
            <person name="Hibbett D.S."/>
        </authorList>
    </citation>
    <scope>NUCLEOTIDE SEQUENCE [LARGE SCALE GENOMIC DNA]</scope>
    <source>
        <strain evidence="4">RWD-64-598 SS2</strain>
    </source>
</reference>
<dbReference type="AlphaFoldDB" id="A0A5M3MMX2"/>
<evidence type="ECO:0000313" key="3">
    <source>
        <dbReference type="EMBL" id="EIW80370.1"/>
    </source>
</evidence>
<dbReference type="OMA" id="DEIWCAN"/>
<evidence type="ECO:0008006" key="5">
    <source>
        <dbReference type="Google" id="ProtNLM"/>
    </source>
</evidence>
<feature type="transmembrane region" description="Helical" evidence="2">
    <location>
        <begin position="276"/>
        <end position="298"/>
    </location>
</feature>
<accession>A0A5M3MMX2</accession>
<keyword evidence="2" id="KW-0472">Membrane</keyword>
<feature type="region of interest" description="Disordered" evidence="1">
    <location>
        <begin position="36"/>
        <end position="56"/>
    </location>
</feature>
<evidence type="ECO:0000256" key="1">
    <source>
        <dbReference type="SAM" id="MobiDB-lite"/>
    </source>
</evidence>
<organism evidence="3 4">
    <name type="scientific">Coniophora puteana (strain RWD-64-598)</name>
    <name type="common">Brown rot fungus</name>
    <dbReference type="NCBI Taxonomy" id="741705"/>
    <lineage>
        <taxon>Eukaryota</taxon>
        <taxon>Fungi</taxon>
        <taxon>Dikarya</taxon>
        <taxon>Basidiomycota</taxon>
        <taxon>Agaricomycotina</taxon>
        <taxon>Agaricomycetes</taxon>
        <taxon>Agaricomycetidae</taxon>
        <taxon>Boletales</taxon>
        <taxon>Coniophorineae</taxon>
        <taxon>Coniophoraceae</taxon>
        <taxon>Coniophora</taxon>
    </lineage>
</organism>
<gene>
    <name evidence="3" type="ORF">CONPUDRAFT_82632</name>
</gene>
<feature type="transmembrane region" description="Helical" evidence="2">
    <location>
        <begin position="74"/>
        <end position="94"/>
    </location>
</feature>
<keyword evidence="2" id="KW-1133">Transmembrane helix</keyword>
<feature type="region of interest" description="Disordered" evidence="1">
    <location>
        <begin position="161"/>
        <end position="249"/>
    </location>
</feature>
<proteinExistence type="predicted"/>
<keyword evidence="4" id="KW-1185">Reference proteome</keyword>
<name>A0A5M3MMX2_CONPW</name>
<evidence type="ECO:0000256" key="2">
    <source>
        <dbReference type="SAM" id="Phobius"/>
    </source>
</evidence>
<sequence>MGVVHEADGSAGEYWADLKPHRKRTFLTAATSPDSASFAFLSPEPASQKEQDDADERAHQRAMENLAGSWQERLQLISVITTFFASMEAAMLVVTDPGGADGDLSAVSGVLKAANAGLLGALIMHVYSAVLSFLAAFLLTRWKLKEASKVEEKVELVTHGGRFETHSPPGTWRSKGSAVTQELENAPTEKQNGHDATGQRPSPDPAPGHVSQSEPANAGARRGHMSHNVPPPQRARSGSEPMEPPIFSRNPHLEQVGPFWLGGRPSQHLLGRMHSLCVLLATLGFALAIMGILCYGWARQPREVSIFATTILAAGIIILLALLAPDVKIWKAEEGIENRIENRIEKNAAR</sequence>
<feature type="transmembrane region" description="Helical" evidence="2">
    <location>
        <begin position="114"/>
        <end position="139"/>
    </location>
</feature>
<protein>
    <recommendedName>
        <fullName evidence="5">Transmembrane protein</fullName>
    </recommendedName>
</protein>
<keyword evidence="2" id="KW-0812">Transmembrane</keyword>
<dbReference type="OrthoDB" id="2653987at2759"/>
<feature type="transmembrane region" description="Helical" evidence="2">
    <location>
        <begin position="304"/>
        <end position="324"/>
    </location>
</feature>
<dbReference type="EMBL" id="JH711579">
    <property type="protein sequence ID" value="EIW80370.1"/>
    <property type="molecule type" value="Genomic_DNA"/>
</dbReference>
<dbReference type="KEGG" id="cput:CONPUDRAFT_82632"/>
<dbReference type="RefSeq" id="XP_007769329.1">
    <property type="nucleotide sequence ID" value="XM_007771139.1"/>
</dbReference>